<proteinExistence type="predicted"/>
<protein>
    <submittedName>
        <fullName evidence="1">Uncharacterized protein</fullName>
    </submittedName>
</protein>
<dbReference type="Proteomes" id="UP000030302">
    <property type="component" value="Chromosome"/>
</dbReference>
<dbReference type="HOGENOM" id="CLU_3326726_0_0_4"/>
<dbReference type="EMBL" id="CP009962">
    <property type="protein sequence ID" value="AIY43868.1"/>
    <property type="molecule type" value="Genomic_DNA"/>
</dbReference>
<organism evidence="1 2">
    <name type="scientific">Collimonas arenae</name>
    <dbReference type="NCBI Taxonomy" id="279058"/>
    <lineage>
        <taxon>Bacteria</taxon>
        <taxon>Pseudomonadati</taxon>
        <taxon>Pseudomonadota</taxon>
        <taxon>Betaproteobacteria</taxon>
        <taxon>Burkholderiales</taxon>
        <taxon>Oxalobacteraceae</taxon>
        <taxon>Collimonas</taxon>
    </lineage>
</organism>
<accession>A0A0A1FGH5</accession>
<dbReference type="KEGG" id="care:LT85_4710"/>
<gene>
    <name evidence="1" type="ORF">LT85_4710</name>
</gene>
<evidence type="ECO:0000313" key="2">
    <source>
        <dbReference type="Proteomes" id="UP000030302"/>
    </source>
</evidence>
<sequence>MCVEFLHAVVRHLKSEIDATDQVHAWKDLALGSCNSEI</sequence>
<evidence type="ECO:0000313" key="1">
    <source>
        <dbReference type="EMBL" id="AIY43868.1"/>
    </source>
</evidence>
<name>A0A0A1FGH5_9BURK</name>
<dbReference type="AlphaFoldDB" id="A0A0A1FGH5"/>
<keyword evidence="2" id="KW-1185">Reference proteome</keyword>
<reference evidence="2" key="1">
    <citation type="journal article" date="2014" name="Soil Biol. Biochem.">
        <title>Structure and function of bacterial communities in ageing soils: Insights from the Mendocino ecological staircase.</title>
        <authorList>
            <person name="Uroz S."/>
            <person name="Tech J.J."/>
            <person name="Sawaya N.A."/>
            <person name="Frey-Klett P."/>
            <person name="Leveau J.H.J."/>
        </authorList>
    </citation>
    <scope>NUCLEOTIDE SEQUENCE [LARGE SCALE GENOMIC DNA]</scope>
    <source>
        <strain evidence="2">Cal35</strain>
    </source>
</reference>